<evidence type="ECO:0000313" key="2">
    <source>
        <dbReference type="Proteomes" id="UP000239710"/>
    </source>
</evidence>
<keyword evidence="2" id="KW-1185">Reference proteome</keyword>
<dbReference type="Proteomes" id="UP000239710">
    <property type="component" value="Unassembled WGS sequence"/>
</dbReference>
<comment type="caution">
    <text evidence="1">The sequence shown here is derived from an EMBL/GenBank/DDBJ whole genome shotgun (WGS) entry which is preliminary data.</text>
</comment>
<accession>A0ABX5BLN3</accession>
<dbReference type="EMBL" id="MDCE01000050">
    <property type="protein sequence ID" value="PPV04831.1"/>
    <property type="molecule type" value="Genomic_DNA"/>
</dbReference>
<protein>
    <submittedName>
        <fullName evidence="1">Uncharacterized protein</fullName>
    </submittedName>
</protein>
<organism evidence="1 2">
    <name type="scientific">Xanthomonas bromi</name>
    <dbReference type="NCBI Taxonomy" id="56449"/>
    <lineage>
        <taxon>Bacteria</taxon>
        <taxon>Pseudomonadati</taxon>
        <taxon>Pseudomonadota</taxon>
        <taxon>Gammaproteobacteria</taxon>
        <taxon>Lysobacterales</taxon>
        <taxon>Lysobacteraceae</taxon>
        <taxon>Xanthomonas</taxon>
    </lineage>
</organism>
<gene>
    <name evidence="1" type="ORF">XbrCFBP1976_20255</name>
</gene>
<evidence type="ECO:0000313" key="1">
    <source>
        <dbReference type="EMBL" id="PPV04831.1"/>
    </source>
</evidence>
<name>A0ABX5BLN3_9XANT</name>
<reference evidence="1 2" key="1">
    <citation type="submission" date="2016-08" db="EMBL/GenBank/DDBJ databases">
        <title>Evolution of the type three secretion system and type three effector repertoires in Xanthomonas.</title>
        <authorList>
            <person name="Merda D."/>
            <person name="Briand M."/>
            <person name="Bosis E."/>
            <person name="Rousseau C."/>
            <person name="Portier P."/>
            <person name="Jacques M.-A."/>
            <person name="Fischer-Le Saux M."/>
        </authorList>
    </citation>
    <scope>NUCLEOTIDE SEQUENCE [LARGE SCALE GENOMIC DNA]</scope>
    <source>
        <strain evidence="1 2">CFBP1976</strain>
    </source>
</reference>
<sequence length="98" mass="10196">MSFQDISMSIPIVATPRASRTAMPMAAILLPAAFHAVDQPSPTLLDALQARSTGFRRVQSAEPLAIAEKQASAERLSLKASFGGVVRMPAAGGIAHAP</sequence>
<proteinExistence type="predicted"/>